<dbReference type="Pfam" id="PF02811">
    <property type="entry name" value="PHP"/>
    <property type="match status" value="1"/>
</dbReference>
<comment type="pathway">
    <text evidence="1 8">Amino-acid biosynthesis; L-histidine biosynthesis; L-histidine from 5-phospho-alpha-D-ribose 1-diphosphate: step 8/9.</text>
</comment>
<keyword evidence="6 8" id="KW-0368">Histidine biosynthesis</keyword>
<dbReference type="InterPro" id="IPR016195">
    <property type="entry name" value="Pol/histidinol_Pase-like"/>
</dbReference>
<evidence type="ECO:0000259" key="9">
    <source>
        <dbReference type="SMART" id="SM00481"/>
    </source>
</evidence>
<comment type="catalytic activity">
    <reaction evidence="7 8">
        <text>L-histidinol phosphate + H2O = L-histidinol + phosphate</text>
        <dbReference type="Rhea" id="RHEA:14465"/>
        <dbReference type="ChEBI" id="CHEBI:15377"/>
        <dbReference type="ChEBI" id="CHEBI:43474"/>
        <dbReference type="ChEBI" id="CHEBI:57699"/>
        <dbReference type="ChEBI" id="CHEBI:57980"/>
        <dbReference type="EC" id="3.1.3.15"/>
    </reaction>
</comment>
<evidence type="ECO:0000256" key="6">
    <source>
        <dbReference type="ARBA" id="ARBA00023102"/>
    </source>
</evidence>
<evidence type="ECO:0000313" key="11">
    <source>
        <dbReference type="Proteomes" id="UP001204562"/>
    </source>
</evidence>
<evidence type="ECO:0000256" key="2">
    <source>
        <dbReference type="ARBA" id="ARBA00009152"/>
    </source>
</evidence>
<dbReference type="InterPro" id="IPR010140">
    <property type="entry name" value="Histidinol_P_phosphatase_HisJ"/>
</dbReference>
<dbReference type="RefSeq" id="WP_256302885.1">
    <property type="nucleotide sequence ID" value="NZ_JANFYS010000001.1"/>
</dbReference>
<feature type="domain" description="Polymerase/histidinol phosphatase N-terminal" evidence="9">
    <location>
        <begin position="5"/>
        <end position="87"/>
    </location>
</feature>
<evidence type="ECO:0000256" key="5">
    <source>
        <dbReference type="ARBA" id="ARBA00022801"/>
    </source>
</evidence>
<evidence type="ECO:0000256" key="7">
    <source>
        <dbReference type="ARBA" id="ARBA00049158"/>
    </source>
</evidence>
<proteinExistence type="inferred from homology"/>
<dbReference type="Gene3D" id="3.20.20.140">
    <property type="entry name" value="Metal-dependent hydrolases"/>
    <property type="match status" value="1"/>
</dbReference>
<dbReference type="SUPFAM" id="SSF89550">
    <property type="entry name" value="PHP domain-like"/>
    <property type="match status" value="1"/>
</dbReference>
<dbReference type="NCBIfam" id="TIGR01856">
    <property type="entry name" value="hisJ_fam"/>
    <property type="match status" value="1"/>
</dbReference>
<dbReference type="SMART" id="SM00481">
    <property type="entry name" value="POLIIIAc"/>
    <property type="match status" value="1"/>
</dbReference>
<evidence type="ECO:0000256" key="4">
    <source>
        <dbReference type="ARBA" id="ARBA00022605"/>
    </source>
</evidence>
<protein>
    <recommendedName>
        <fullName evidence="3 8">Histidinol-phosphatase</fullName>
        <shortName evidence="8">HolPase</shortName>
        <ecNumber evidence="3 8">3.1.3.15</ecNumber>
    </recommendedName>
</protein>
<dbReference type="GO" id="GO:0000105">
    <property type="term" value="P:L-histidine biosynthetic process"/>
    <property type="evidence" value="ECO:0007669"/>
    <property type="project" value="UniProtKB-UniRule"/>
</dbReference>
<gene>
    <name evidence="10" type="ORF">NE579_00605</name>
</gene>
<keyword evidence="4 8" id="KW-0028">Amino-acid biosynthesis</keyword>
<dbReference type="InterPro" id="IPR003141">
    <property type="entry name" value="Pol/His_phosphatase_N"/>
</dbReference>
<dbReference type="Proteomes" id="UP001204562">
    <property type="component" value="Unassembled WGS sequence"/>
</dbReference>
<sequence length="265" mass="29208">MSYFIDYHTHSQLSPDSSVPLEQQAEAAVRSGLSELCITDHYDTVGLHGGPMDPYDWAPAVEQFQRVRAQFQGRLTLRLGLEFGSGHLDGSALAAAPPELDFVIGSVHNRSLAAGGDDFYYGDYYSPGACYQALDDYVSSLERLASAGAYDVLGHIIYPLRYMARGCPEVSMDRYADRIRVALAIAIASGRGMELNTYNGRTLAEWRPWLALYRELGGEILTVGSDAHVPENVGQGVPEAYDLIRAAGFRYIAVYEGRKPRFVKL</sequence>
<dbReference type="EMBL" id="JANFYS010000001">
    <property type="protein sequence ID" value="MCQ4768966.1"/>
    <property type="molecule type" value="Genomic_DNA"/>
</dbReference>
<accession>A0AAW5JG24</accession>
<evidence type="ECO:0000256" key="8">
    <source>
        <dbReference type="RuleBase" id="RU366003"/>
    </source>
</evidence>
<comment type="similarity">
    <text evidence="2 8">Belongs to the PHP hydrolase family. HisK subfamily.</text>
</comment>
<reference evidence="10" key="1">
    <citation type="submission" date="2022-06" db="EMBL/GenBank/DDBJ databases">
        <title>Isolation of gut microbiota from human fecal samples.</title>
        <authorList>
            <person name="Pamer E.G."/>
            <person name="Barat B."/>
            <person name="Waligurski E."/>
            <person name="Medina S."/>
            <person name="Paddock L."/>
            <person name="Mostad J."/>
        </authorList>
    </citation>
    <scope>NUCLEOTIDE SEQUENCE</scope>
    <source>
        <strain evidence="10">DFI.9.91</strain>
    </source>
</reference>
<dbReference type="GO" id="GO:0005737">
    <property type="term" value="C:cytoplasm"/>
    <property type="evidence" value="ECO:0007669"/>
    <property type="project" value="TreeGrafter"/>
</dbReference>
<evidence type="ECO:0000256" key="1">
    <source>
        <dbReference type="ARBA" id="ARBA00004970"/>
    </source>
</evidence>
<evidence type="ECO:0000313" key="10">
    <source>
        <dbReference type="EMBL" id="MCQ4768966.1"/>
    </source>
</evidence>
<dbReference type="PANTHER" id="PTHR21039">
    <property type="entry name" value="HISTIDINOL PHOSPHATASE-RELATED"/>
    <property type="match status" value="1"/>
</dbReference>
<dbReference type="InterPro" id="IPR004013">
    <property type="entry name" value="PHP_dom"/>
</dbReference>
<name>A0AAW5JG24_9FIRM</name>
<comment type="caution">
    <text evidence="10">The sequence shown here is derived from an EMBL/GenBank/DDBJ whole genome shotgun (WGS) entry which is preliminary data.</text>
</comment>
<keyword evidence="5 8" id="KW-0378">Hydrolase</keyword>
<dbReference type="GO" id="GO:0004401">
    <property type="term" value="F:histidinol-phosphatase activity"/>
    <property type="evidence" value="ECO:0007669"/>
    <property type="project" value="UniProtKB-UniRule"/>
</dbReference>
<dbReference type="PANTHER" id="PTHR21039:SF0">
    <property type="entry name" value="HISTIDINOL-PHOSPHATASE"/>
    <property type="match status" value="1"/>
</dbReference>
<organism evidence="10 11">
    <name type="scientific">Intestinimonas massiliensis</name>
    <name type="common">ex Afouda et al. 2020</name>
    <dbReference type="NCBI Taxonomy" id="1673721"/>
    <lineage>
        <taxon>Bacteria</taxon>
        <taxon>Bacillati</taxon>
        <taxon>Bacillota</taxon>
        <taxon>Clostridia</taxon>
        <taxon>Eubacteriales</taxon>
        <taxon>Intestinimonas</taxon>
    </lineage>
</organism>
<dbReference type="EC" id="3.1.3.15" evidence="3 8"/>
<dbReference type="AlphaFoldDB" id="A0AAW5JG24"/>
<evidence type="ECO:0000256" key="3">
    <source>
        <dbReference type="ARBA" id="ARBA00013085"/>
    </source>
</evidence>